<feature type="transmembrane region" description="Helical" evidence="10">
    <location>
        <begin position="535"/>
        <end position="555"/>
    </location>
</feature>
<keyword evidence="8" id="KW-0325">Glycoprotein</keyword>
<dbReference type="PANTHER" id="PTHR23501">
    <property type="entry name" value="MAJOR FACILITATOR SUPERFAMILY"/>
    <property type="match status" value="1"/>
</dbReference>
<evidence type="ECO:0000256" key="5">
    <source>
        <dbReference type="ARBA" id="ARBA00022692"/>
    </source>
</evidence>
<keyword evidence="4" id="KW-1003">Cell membrane</keyword>
<dbReference type="AlphaFoldDB" id="A0AAD2H9K5"/>
<dbReference type="InterPro" id="IPR011701">
    <property type="entry name" value="MFS"/>
</dbReference>
<evidence type="ECO:0000256" key="2">
    <source>
        <dbReference type="ARBA" id="ARBA00007520"/>
    </source>
</evidence>
<evidence type="ECO:0000256" key="9">
    <source>
        <dbReference type="SAM" id="MobiDB-lite"/>
    </source>
</evidence>
<evidence type="ECO:0000313" key="13">
    <source>
        <dbReference type="Proteomes" id="UP001295794"/>
    </source>
</evidence>
<comment type="subcellular location">
    <subcellularLocation>
        <location evidence="1">Cell membrane</location>
        <topology evidence="1">Multi-pass membrane protein</topology>
    </subcellularLocation>
</comment>
<feature type="transmembrane region" description="Helical" evidence="10">
    <location>
        <begin position="296"/>
        <end position="315"/>
    </location>
</feature>
<dbReference type="PANTHER" id="PTHR23501:SF199">
    <property type="entry name" value="MFS EFFLUX TRANSPORTER INPD-RELATED"/>
    <property type="match status" value="1"/>
</dbReference>
<accession>A0AAD2H9K5</accession>
<feature type="transmembrane region" description="Helical" evidence="10">
    <location>
        <begin position="104"/>
        <end position="122"/>
    </location>
</feature>
<evidence type="ECO:0000256" key="10">
    <source>
        <dbReference type="SAM" id="Phobius"/>
    </source>
</evidence>
<feature type="transmembrane region" description="Helical" evidence="10">
    <location>
        <begin position="432"/>
        <end position="452"/>
    </location>
</feature>
<dbReference type="InterPro" id="IPR020846">
    <property type="entry name" value="MFS_dom"/>
</dbReference>
<evidence type="ECO:0000256" key="1">
    <source>
        <dbReference type="ARBA" id="ARBA00004651"/>
    </source>
</evidence>
<feature type="transmembrane region" description="Helical" evidence="10">
    <location>
        <begin position="336"/>
        <end position="358"/>
    </location>
</feature>
<evidence type="ECO:0000259" key="11">
    <source>
        <dbReference type="PROSITE" id="PS50850"/>
    </source>
</evidence>
<proteinExistence type="inferred from homology"/>
<feature type="transmembrane region" description="Helical" evidence="10">
    <location>
        <begin position="134"/>
        <end position="153"/>
    </location>
</feature>
<evidence type="ECO:0000256" key="3">
    <source>
        <dbReference type="ARBA" id="ARBA00022448"/>
    </source>
</evidence>
<evidence type="ECO:0000256" key="4">
    <source>
        <dbReference type="ARBA" id="ARBA00022475"/>
    </source>
</evidence>
<evidence type="ECO:0000256" key="8">
    <source>
        <dbReference type="ARBA" id="ARBA00023180"/>
    </source>
</evidence>
<dbReference type="Pfam" id="PF07690">
    <property type="entry name" value="MFS_1"/>
    <property type="match status" value="1"/>
</dbReference>
<comment type="caution">
    <text evidence="12">The sequence shown here is derived from an EMBL/GenBank/DDBJ whole genome shotgun (WGS) entry which is preliminary data.</text>
</comment>
<dbReference type="FunFam" id="1.20.1250.20:FF:000489">
    <property type="entry name" value="MFS general substrate transporter"/>
    <property type="match status" value="1"/>
</dbReference>
<dbReference type="Gene3D" id="1.20.1250.20">
    <property type="entry name" value="MFS general substrate transporter like domains"/>
    <property type="match status" value="1"/>
</dbReference>
<dbReference type="FunFam" id="1.20.1720.10:FF:000012">
    <property type="entry name" value="MFS toxin efflux pump (AflT)"/>
    <property type="match status" value="1"/>
</dbReference>
<dbReference type="GO" id="GO:0005886">
    <property type="term" value="C:plasma membrane"/>
    <property type="evidence" value="ECO:0007669"/>
    <property type="project" value="UniProtKB-SubCell"/>
</dbReference>
<feature type="transmembrane region" description="Helical" evidence="10">
    <location>
        <begin position="59"/>
        <end position="84"/>
    </location>
</feature>
<comment type="similarity">
    <text evidence="2">Belongs to the major facilitator superfamily. TCR/Tet family.</text>
</comment>
<gene>
    <name evidence="12" type="ORF">MYCIT1_LOCUS18369</name>
</gene>
<feature type="transmembrane region" description="Helical" evidence="10">
    <location>
        <begin position="159"/>
        <end position="180"/>
    </location>
</feature>
<feature type="transmembrane region" description="Helical" evidence="10">
    <location>
        <begin position="398"/>
        <end position="420"/>
    </location>
</feature>
<dbReference type="PRINTS" id="PR01036">
    <property type="entry name" value="TCRTETB"/>
</dbReference>
<keyword evidence="3" id="KW-0813">Transport</keyword>
<feature type="region of interest" description="Disordered" evidence="9">
    <location>
        <begin position="1"/>
        <end position="28"/>
    </location>
</feature>
<feature type="transmembrane region" description="Helical" evidence="10">
    <location>
        <begin position="464"/>
        <end position="484"/>
    </location>
</feature>
<keyword evidence="6 10" id="KW-1133">Transmembrane helix</keyword>
<evidence type="ECO:0000256" key="6">
    <source>
        <dbReference type="ARBA" id="ARBA00022989"/>
    </source>
</evidence>
<feature type="domain" description="Major facilitator superfamily (MFS) profile" evidence="11">
    <location>
        <begin position="62"/>
        <end position="558"/>
    </location>
</feature>
<name>A0AAD2H9K5_9AGAR</name>
<reference evidence="12" key="1">
    <citation type="submission" date="2023-11" db="EMBL/GenBank/DDBJ databases">
        <authorList>
            <person name="De Vega J J."/>
            <person name="De Vega J J."/>
        </authorList>
    </citation>
    <scope>NUCLEOTIDE SEQUENCE</scope>
</reference>
<dbReference type="InterPro" id="IPR036259">
    <property type="entry name" value="MFS_trans_sf"/>
</dbReference>
<dbReference type="Proteomes" id="UP001295794">
    <property type="component" value="Unassembled WGS sequence"/>
</dbReference>
<dbReference type="CDD" id="cd17502">
    <property type="entry name" value="MFS_Azr1_MDR_like"/>
    <property type="match status" value="1"/>
</dbReference>
<keyword evidence="13" id="KW-1185">Reference proteome</keyword>
<dbReference type="PROSITE" id="PS50850">
    <property type="entry name" value="MFS"/>
    <property type="match status" value="1"/>
</dbReference>
<keyword evidence="5 10" id="KW-0812">Transmembrane</keyword>
<dbReference type="EMBL" id="CAVNYO010000183">
    <property type="protein sequence ID" value="CAK5272609.1"/>
    <property type="molecule type" value="Genomic_DNA"/>
</dbReference>
<feature type="transmembrane region" description="Helical" evidence="10">
    <location>
        <begin position="219"/>
        <end position="242"/>
    </location>
</feature>
<dbReference type="FunFam" id="1.20.1250.20:FF:000196">
    <property type="entry name" value="MFS toxin efflux pump (AflT)"/>
    <property type="match status" value="1"/>
</dbReference>
<protein>
    <recommendedName>
        <fullName evidence="11">Major facilitator superfamily (MFS) profile domain-containing protein</fullName>
    </recommendedName>
</protein>
<sequence length="569" mass="60560">MSSNASEHTLTVDDHAAPTPQTEKDKPELAEKTLALQTSVTEAPGSEEDVVDYPSGLKLGLLTIALCLSVFLVALDNTIIATAIPKITDQFKSLDDVGWYGSAYVLNSLSYLLTTAATQLLFGKFYTFMPVKWVFITAIVIFEIGSAICGAAPNSNALIIGRAIAGLGSAGIFSGAMIIIANTVPLAKRPMYTGIIGGTFGIASVAGPLMGGVFTDKVSWRWCFLINLPPGAFTLLFLTFFFKMPGKAQAKKEMTFKERLMQFDPMGTVIFIPAIVCLLLALQWGGSKYPWKDGRVIALFVVFGVLISVFIAIQFRQGDQATIPLRIFKQRSIWSGAWFMFSVGAGFFIFSFYLPIYFQSIHNVSAVNSGISTLPMILSLVVASILAGGLITQLGYYAPFMIASTIIASVGAGLITTLGVSTGHTKWIPYQFIYGFGLGLGMQQPMLAAQAVLEMVDVPSGTAIVMFSQTLGGALFISVGQNVFTNKLVSGLAQYAAGLDPSVVLAAGATSLRSSVPADKLAGVLLAYAHALDSAYYVGVAMSALSIIGCLAIEWKNIKGKNIEMGMAG</sequence>
<evidence type="ECO:0000256" key="7">
    <source>
        <dbReference type="ARBA" id="ARBA00023136"/>
    </source>
</evidence>
<feature type="transmembrane region" description="Helical" evidence="10">
    <location>
        <begin position="263"/>
        <end position="284"/>
    </location>
</feature>
<feature type="compositionally biased region" description="Basic and acidic residues" evidence="9">
    <location>
        <begin position="10"/>
        <end position="28"/>
    </location>
</feature>
<organism evidence="12 13">
    <name type="scientific">Mycena citricolor</name>
    <dbReference type="NCBI Taxonomy" id="2018698"/>
    <lineage>
        <taxon>Eukaryota</taxon>
        <taxon>Fungi</taxon>
        <taxon>Dikarya</taxon>
        <taxon>Basidiomycota</taxon>
        <taxon>Agaricomycotina</taxon>
        <taxon>Agaricomycetes</taxon>
        <taxon>Agaricomycetidae</taxon>
        <taxon>Agaricales</taxon>
        <taxon>Marasmiineae</taxon>
        <taxon>Mycenaceae</taxon>
        <taxon>Mycena</taxon>
    </lineage>
</organism>
<feature type="transmembrane region" description="Helical" evidence="10">
    <location>
        <begin position="370"/>
        <end position="391"/>
    </location>
</feature>
<keyword evidence="7 10" id="KW-0472">Membrane</keyword>
<evidence type="ECO:0000313" key="12">
    <source>
        <dbReference type="EMBL" id="CAK5272609.1"/>
    </source>
</evidence>
<feature type="transmembrane region" description="Helical" evidence="10">
    <location>
        <begin position="192"/>
        <end position="213"/>
    </location>
</feature>
<dbReference type="GO" id="GO:0022857">
    <property type="term" value="F:transmembrane transporter activity"/>
    <property type="evidence" value="ECO:0007669"/>
    <property type="project" value="InterPro"/>
</dbReference>
<dbReference type="Gene3D" id="1.20.1720.10">
    <property type="entry name" value="Multidrug resistance protein D"/>
    <property type="match status" value="1"/>
</dbReference>
<dbReference type="SUPFAM" id="SSF103473">
    <property type="entry name" value="MFS general substrate transporter"/>
    <property type="match status" value="1"/>
</dbReference>